<dbReference type="Gene3D" id="3.40.50.1110">
    <property type="entry name" value="SGNH hydrolase"/>
    <property type="match status" value="1"/>
</dbReference>
<keyword evidence="3" id="KW-0732">Signal</keyword>
<feature type="active site" description="Nucleophile" evidence="1">
    <location>
        <position position="34"/>
    </location>
</feature>
<feature type="disulfide bond" evidence="2">
    <location>
        <begin position="185"/>
        <end position="233"/>
    </location>
</feature>
<feature type="disulfide bond" evidence="2">
    <location>
        <begin position="125"/>
        <end position="133"/>
    </location>
</feature>
<gene>
    <name evidence="5" type="ORF">PL963_03780</name>
</gene>
<evidence type="ECO:0000256" key="2">
    <source>
        <dbReference type="PIRSR" id="PIRSR637460-2"/>
    </source>
</evidence>
<evidence type="ECO:0000256" key="1">
    <source>
        <dbReference type="PIRSR" id="PIRSR637460-1"/>
    </source>
</evidence>
<accession>A0A193SSH8</accession>
<feature type="domain" description="SGNH hydrolase-type esterase" evidence="4">
    <location>
        <begin position="31"/>
        <end position="252"/>
    </location>
</feature>
<dbReference type="RefSeq" id="WP_065350339.1">
    <property type="nucleotide sequence ID" value="NZ_LT222319.1"/>
</dbReference>
<dbReference type="Pfam" id="PF13472">
    <property type="entry name" value="Lipase_GDSL_2"/>
    <property type="match status" value="1"/>
</dbReference>
<feature type="active site" evidence="1">
    <location>
        <position position="249"/>
    </location>
</feature>
<dbReference type="InterPro" id="IPR036514">
    <property type="entry name" value="SGNH_hydro_sf"/>
</dbReference>
<dbReference type="InterPro" id="IPR013830">
    <property type="entry name" value="SGNH_hydro"/>
</dbReference>
<dbReference type="GO" id="GO:0006629">
    <property type="term" value="P:lipid metabolic process"/>
    <property type="evidence" value="ECO:0007669"/>
    <property type="project" value="TreeGrafter"/>
</dbReference>
<evidence type="ECO:0000259" key="4">
    <source>
        <dbReference type="Pfam" id="PF13472"/>
    </source>
</evidence>
<evidence type="ECO:0000313" key="5">
    <source>
        <dbReference type="EMBL" id="SOS21867.1"/>
    </source>
</evidence>
<keyword evidence="6" id="KW-1185">Reference proteome</keyword>
<protein>
    <recommendedName>
        <fullName evidence="4">SGNH hydrolase-type esterase domain-containing protein</fullName>
    </recommendedName>
</protein>
<dbReference type="AlphaFoldDB" id="A0A193SSH8"/>
<dbReference type="SUPFAM" id="SSF52266">
    <property type="entry name" value="SGNH hydrolase"/>
    <property type="match status" value="1"/>
</dbReference>
<dbReference type="InterPro" id="IPR037460">
    <property type="entry name" value="SEST-like"/>
</dbReference>
<reference evidence="6" key="1">
    <citation type="submission" date="2017-11" db="EMBL/GenBank/DDBJ databases">
        <authorList>
            <person name="Blom J."/>
        </authorList>
    </citation>
    <scope>NUCLEOTIDE SEQUENCE [LARGE SCALE GENOMIC DNA]</scope>
</reference>
<evidence type="ECO:0000313" key="6">
    <source>
        <dbReference type="Proteomes" id="UP000239025"/>
    </source>
</evidence>
<feature type="disulfide bond" evidence="2">
    <location>
        <begin position="51"/>
        <end position="75"/>
    </location>
</feature>
<feature type="signal peptide" evidence="3">
    <location>
        <begin position="1"/>
        <end position="18"/>
    </location>
</feature>
<dbReference type="EMBL" id="LT963395">
    <property type="protein sequence ID" value="SOS21867.1"/>
    <property type="molecule type" value="Genomic_DNA"/>
</dbReference>
<name>A0A193SSH8_9PSED</name>
<proteinExistence type="predicted"/>
<sequence length="303" mass="32020">MNRILAIAAIFTAGVATAQPGFHGPARYVSMGSSYAAGPGVGTPDPAGASCGRSSSNFADIFARRRHLLLVDVSCSGATTDNLLYRGQHGLRAQIEMLTPDTRLVTVLIGGNDVDYVRNMLGLSCRATGGTNCHVVDDAEVKRHFQMLPDALDRVVVEIRHRAPDARIVLVDYLPAVPTDASSECPSLPLSPRDAARMRAVATRLARVIGSAAQRNGVGIVRSSTIGAGHALCSAQPFIAGYHLPGGLHPSPIIPIRSAWTRLPPPLTRPLDPRQISFVLRRRTVRTPTAKAASPVCGAGGCD</sequence>
<dbReference type="PANTHER" id="PTHR37981">
    <property type="entry name" value="LIPASE 2"/>
    <property type="match status" value="1"/>
</dbReference>
<dbReference type="PANTHER" id="PTHR37981:SF1">
    <property type="entry name" value="SGNH HYDROLASE-TYPE ESTERASE DOMAIN-CONTAINING PROTEIN"/>
    <property type="match status" value="1"/>
</dbReference>
<evidence type="ECO:0000256" key="3">
    <source>
        <dbReference type="SAM" id="SignalP"/>
    </source>
</evidence>
<keyword evidence="2" id="KW-1015">Disulfide bond</keyword>
<feature type="chain" id="PRO_5015053194" description="SGNH hydrolase-type esterase domain-containing protein" evidence="3">
    <location>
        <begin position="19"/>
        <end position="303"/>
    </location>
</feature>
<dbReference type="CDD" id="cd01823">
    <property type="entry name" value="SEST_like"/>
    <property type="match status" value="1"/>
</dbReference>
<dbReference type="GO" id="GO:0016788">
    <property type="term" value="F:hydrolase activity, acting on ester bonds"/>
    <property type="evidence" value="ECO:0007669"/>
    <property type="project" value="InterPro"/>
</dbReference>
<dbReference type="Proteomes" id="UP000239025">
    <property type="component" value="Chromosome 1"/>
</dbReference>
<organism evidence="5 6">
    <name type="scientific">Pseudomonas cerasi</name>
    <dbReference type="NCBI Taxonomy" id="1583341"/>
    <lineage>
        <taxon>Bacteria</taxon>
        <taxon>Pseudomonadati</taxon>
        <taxon>Pseudomonadota</taxon>
        <taxon>Gammaproteobacteria</taxon>
        <taxon>Pseudomonadales</taxon>
        <taxon>Pseudomonadaceae</taxon>
        <taxon>Pseudomonas</taxon>
    </lineage>
</organism>